<reference evidence="3" key="2">
    <citation type="submission" date="2023-07" db="EMBL/GenBank/DDBJ databases">
        <title>Zobellia barbeyronii sp. nov., a new marine flavobacterium, isolated from green and red algae.</title>
        <authorList>
            <person name="Nedashkovskaya O.I."/>
            <person name="Otstavnykh N."/>
            <person name="Zhukova N."/>
            <person name="Guzev K."/>
            <person name="Chausova V."/>
            <person name="Tekutyeva L."/>
            <person name="Mikhailov V."/>
            <person name="Isaeva M."/>
        </authorList>
    </citation>
    <scope>NUCLEOTIDE SEQUENCE [LARGE SCALE GENOMIC DNA]</scope>
    <source>
        <strain evidence="3">KMM 6746</strain>
    </source>
</reference>
<keyword evidence="3" id="KW-1185">Reference proteome</keyword>
<evidence type="ECO:0000313" key="3">
    <source>
        <dbReference type="Proteomes" id="UP000740413"/>
    </source>
</evidence>
<accession>A0ABS5W8T9</accession>
<organism evidence="2 3">
    <name type="scientific">Zobellia barbeyronii</name>
    <dbReference type="NCBI Taxonomy" id="2748009"/>
    <lineage>
        <taxon>Bacteria</taxon>
        <taxon>Pseudomonadati</taxon>
        <taxon>Bacteroidota</taxon>
        <taxon>Flavobacteriia</taxon>
        <taxon>Flavobacteriales</taxon>
        <taxon>Flavobacteriaceae</taxon>
        <taxon>Zobellia</taxon>
    </lineage>
</organism>
<protein>
    <submittedName>
        <fullName evidence="2">Glycosyltransferase family 1 protein</fullName>
    </submittedName>
</protein>
<comment type="caution">
    <text evidence="2">The sequence shown here is derived from an EMBL/GenBank/DDBJ whole genome shotgun (WGS) entry which is preliminary data.</text>
</comment>
<dbReference type="RefSeq" id="WP_214610040.1">
    <property type="nucleotide sequence ID" value="NZ_JACATN010000001.1"/>
</dbReference>
<name>A0ABS5W8T9_9FLAO</name>
<dbReference type="SUPFAM" id="SSF53756">
    <property type="entry name" value="UDP-Glycosyltransferase/glycogen phosphorylase"/>
    <property type="match status" value="1"/>
</dbReference>
<dbReference type="Gene3D" id="3.40.50.2000">
    <property type="entry name" value="Glycogen Phosphorylase B"/>
    <property type="match status" value="2"/>
</dbReference>
<dbReference type="Pfam" id="PF13524">
    <property type="entry name" value="Glyco_trans_1_2"/>
    <property type="match status" value="1"/>
</dbReference>
<dbReference type="InterPro" id="IPR055259">
    <property type="entry name" value="YkvP/CgeB_Glyco_trans-like"/>
</dbReference>
<gene>
    <name evidence="2" type="ORF">HW347_00640</name>
</gene>
<feature type="domain" description="Spore protein YkvP/CgeB glycosyl transferase-like" evidence="1">
    <location>
        <begin position="202"/>
        <end position="338"/>
    </location>
</feature>
<reference evidence="2 3" key="1">
    <citation type="submission" date="2020-06" db="EMBL/GenBank/DDBJ databases">
        <authorList>
            <person name="Isaeva M.P."/>
            <person name="Chernysheva N.Y."/>
        </authorList>
    </citation>
    <scope>NUCLEOTIDE SEQUENCE [LARGE SCALE GENOMIC DNA]</scope>
    <source>
        <strain evidence="2 3">KMM 6746</strain>
    </source>
</reference>
<evidence type="ECO:0000313" key="2">
    <source>
        <dbReference type="EMBL" id="MBT2159747.1"/>
    </source>
</evidence>
<sequence length="345" mass="39916">MRILSVGWFRKTSNTSFHRHEALKKHSTYIDKVEAGPTSLSLAYRIAFRSFQMGLPVKLPDQMDVNKKIRTLITQNGYDIVWIDKGLTVDASTLLFIKKKLPNAKIVSFSPDNMALRHNQSQNYLESIPFYDYTFTTKSFILNDLMNLGAKNVNFIHKTYSENFHYPRKISNKEKERLAADVGFVGVWEKERCDSIIYLIKNGVKVKVFGDGKWNEYQDKYDNLTILPGLFSEDYPKALQTFKISLCFLRKMNYDQQTARTMEIPACGGFMVAERTEEHLELFKEGKEALFFSSNEELLEICKYYLSNEEERKNISNAGLKRCQASGYSNEKTVEKMLNIVLGLK</sequence>
<proteinExistence type="predicted"/>
<dbReference type="Proteomes" id="UP000740413">
    <property type="component" value="Unassembled WGS sequence"/>
</dbReference>
<dbReference type="EMBL" id="JACATN010000001">
    <property type="protein sequence ID" value="MBT2159747.1"/>
    <property type="molecule type" value="Genomic_DNA"/>
</dbReference>
<evidence type="ECO:0000259" key="1">
    <source>
        <dbReference type="Pfam" id="PF13524"/>
    </source>
</evidence>